<dbReference type="OrthoDB" id="5984724at2759"/>
<keyword evidence="4" id="KW-1185">Reference proteome</keyword>
<sequence length="315" mass="35114">MRSKSVRNWDRWYTEYLTTLREMQAINRKQPRHVKQRGPQIEEIVLVVQENLPRGSWCYDKIVVEIVEMNEYSKPRLAKIKAKKAIQKISRVTDDSGGFLLSTLCPHINVIMIIMITALFLGPPANALSSISCEGSALHVLPPNVTFQLCIQSTCKYFANNLTNFTFLLPATATNGVVAVSMSYFSGNKYTKLQKNCSLPHVCDISRIFMSKHLLGNPHCWPTEAIASIGLLLYLMIAAITLSVKFMLALNSSHSGATVTSSELDKVNKSSHSTVATRKNDEMVNIQLQSFRPLPHSRPSVITAIAVIVCACMNK</sequence>
<keyword evidence="1" id="KW-1133">Transmembrane helix</keyword>
<accession>A0A0N4WG64</accession>
<protein>
    <submittedName>
        <fullName evidence="5">DUF5641 domain-containing protein</fullName>
    </submittedName>
</protein>
<evidence type="ECO:0000313" key="5">
    <source>
        <dbReference type="WBParaSite" id="HPLM_0000977301-mRNA-1"/>
    </source>
</evidence>
<keyword evidence="1" id="KW-0812">Transmembrane</keyword>
<name>A0A0N4WG64_HAEPC</name>
<dbReference type="EMBL" id="UZAF01017138">
    <property type="protein sequence ID" value="VDO38336.1"/>
    <property type="molecule type" value="Genomic_DNA"/>
</dbReference>
<dbReference type="AlphaFoldDB" id="A0A0N4WG64"/>
<dbReference type="InterPro" id="IPR040676">
    <property type="entry name" value="DUF5641"/>
</dbReference>
<reference evidence="5" key="1">
    <citation type="submission" date="2017-02" db="UniProtKB">
        <authorList>
            <consortium name="WormBaseParasite"/>
        </authorList>
    </citation>
    <scope>IDENTIFICATION</scope>
</reference>
<gene>
    <name evidence="3" type="ORF">HPLM_LOCUS9765</name>
</gene>
<feature type="domain" description="DUF5641" evidence="2">
    <location>
        <begin position="8"/>
        <end position="85"/>
    </location>
</feature>
<keyword evidence="1" id="KW-0472">Membrane</keyword>
<feature type="transmembrane region" description="Helical" evidence="1">
    <location>
        <begin position="98"/>
        <end position="121"/>
    </location>
</feature>
<proteinExistence type="predicted"/>
<dbReference type="WBParaSite" id="HPLM_0000977301-mRNA-1">
    <property type="protein sequence ID" value="HPLM_0000977301-mRNA-1"/>
    <property type="gene ID" value="HPLM_0000977301"/>
</dbReference>
<evidence type="ECO:0000313" key="3">
    <source>
        <dbReference type="EMBL" id="VDO38336.1"/>
    </source>
</evidence>
<reference evidence="3 4" key="2">
    <citation type="submission" date="2018-11" db="EMBL/GenBank/DDBJ databases">
        <authorList>
            <consortium name="Pathogen Informatics"/>
        </authorList>
    </citation>
    <scope>NUCLEOTIDE SEQUENCE [LARGE SCALE GENOMIC DNA]</scope>
    <source>
        <strain evidence="3 4">MHpl1</strain>
    </source>
</reference>
<evidence type="ECO:0000313" key="4">
    <source>
        <dbReference type="Proteomes" id="UP000268014"/>
    </source>
</evidence>
<evidence type="ECO:0000259" key="2">
    <source>
        <dbReference type="Pfam" id="PF18701"/>
    </source>
</evidence>
<dbReference type="Proteomes" id="UP000268014">
    <property type="component" value="Unassembled WGS sequence"/>
</dbReference>
<feature type="transmembrane region" description="Helical" evidence="1">
    <location>
        <begin position="225"/>
        <end position="244"/>
    </location>
</feature>
<organism evidence="5">
    <name type="scientific">Haemonchus placei</name>
    <name type="common">Barber's pole worm</name>
    <dbReference type="NCBI Taxonomy" id="6290"/>
    <lineage>
        <taxon>Eukaryota</taxon>
        <taxon>Metazoa</taxon>
        <taxon>Ecdysozoa</taxon>
        <taxon>Nematoda</taxon>
        <taxon>Chromadorea</taxon>
        <taxon>Rhabditida</taxon>
        <taxon>Rhabditina</taxon>
        <taxon>Rhabditomorpha</taxon>
        <taxon>Strongyloidea</taxon>
        <taxon>Trichostrongylidae</taxon>
        <taxon>Haemonchus</taxon>
    </lineage>
</organism>
<evidence type="ECO:0000256" key="1">
    <source>
        <dbReference type="SAM" id="Phobius"/>
    </source>
</evidence>
<dbReference type="Pfam" id="PF18701">
    <property type="entry name" value="DUF5641"/>
    <property type="match status" value="1"/>
</dbReference>